<dbReference type="InterPro" id="IPR036277">
    <property type="entry name" value="SMC_hinge_sf"/>
</dbReference>
<dbReference type="Gene3D" id="3.40.50.300">
    <property type="entry name" value="P-loop containing nucleotide triphosphate hydrolases"/>
    <property type="match status" value="2"/>
</dbReference>
<keyword evidence="3 6" id="KW-0067">ATP-binding</keyword>
<feature type="coiled-coil region" evidence="6">
    <location>
        <begin position="665"/>
        <end position="937"/>
    </location>
</feature>
<keyword evidence="5 6" id="KW-0238">DNA-binding</keyword>
<dbReference type="SUPFAM" id="SSF57997">
    <property type="entry name" value="Tropomyosin"/>
    <property type="match status" value="1"/>
</dbReference>
<comment type="subunit">
    <text evidence="6">Homodimer.</text>
</comment>
<reference evidence="8 9" key="1">
    <citation type="submission" date="2022-08" db="EMBL/GenBank/DDBJ databases">
        <title>Aerococcaceae sp. nov isolated from spoiled eye mask.</title>
        <authorList>
            <person name="Zhou G."/>
            <person name="Xie X.-B."/>
            <person name="Shi Q.-S."/>
            <person name="Wang Y.-S."/>
            <person name="Wen X."/>
            <person name="Peng H."/>
            <person name="Yang X.-J."/>
            <person name="Tao H.-B."/>
            <person name="Huang X.-M."/>
        </authorList>
    </citation>
    <scope>NUCLEOTIDE SEQUENCE [LARGE SCALE GENOMIC DNA]</scope>
    <source>
        <strain evidence="9">DM20194951</strain>
    </source>
</reference>
<dbReference type="NCBIfam" id="TIGR02168">
    <property type="entry name" value="SMC_prok_B"/>
    <property type="match status" value="1"/>
</dbReference>
<dbReference type="Pfam" id="PF02463">
    <property type="entry name" value="SMC_N"/>
    <property type="match status" value="2"/>
</dbReference>
<dbReference type="SUPFAM" id="SSF75553">
    <property type="entry name" value="Smc hinge domain"/>
    <property type="match status" value="1"/>
</dbReference>
<protein>
    <recommendedName>
        <fullName evidence="6">Chromosome partition protein Smc</fullName>
    </recommendedName>
</protein>
<feature type="coiled-coil region" evidence="6">
    <location>
        <begin position="280"/>
        <end position="366"/>
    </location>
</feature>
<feature type="binding site" evidence="6">
    <location>
        <begin position="32"/>
        <end position="39"/>
    </location>
    <ligand>
        <name>ATP</name>
        <dbReference type="ChEBI" id="CHEBI:30616"/>
    </ligand>
</feature>
<sequence length="1184" mass="135111">MYLSRIEMTGFKSFADKTVIEFDKGITAVVGPNGSGKSNLSEAIRWVLGEQSAKSLRGSKMEDVIFNGTQQRKAVNLAKVTIVLNNEDRYLDYDFSEISIARSYNRNGESHYSINNESCRLKDIVDLLLDSGLGKNNFSMISQGKVENIFLNKPEERRAIFEEAAGVQKYQMRKLEAERKLNKSADHLSRVKDIIHELSSQLAPLKKQREAALIYQERQKQLSQLEISLYTYQIDIYRKQWHETENELEKVSDNIEVFDTQLLETKSELQTNQTLHDTLVQKIDESADQSQSQIQFLEQSKAKQQILSQQISFKTASKEEKQQQHDRQLEQKDELNKRLEQANLSYKEMANKRRTIKTTLAELNNQKDLFSDLGKSQVEAIRSELIDWYQQEATSKNQLTQNQNNLYQLDQQGEKLIAKQNQAETTLKQIEESKANKEIEVANQSKTVQAMQEQAQGLSDGLQQAKNQRSSLQKVLFDHERLINNLSSRLDSLKQMQSDYSGYYSGVRAVMKQARQLTGIEGTVADLIDVPNDYQIALDQALGASMQHIVVKDDAAAKRAINYLKQQRSGRATFLPKTNIKSRYLNQRYLEVAQTHSGFVGVASELVQYHPDNQAIVENLLGTTVIMSSIDMAQALAKQLNFQVKIVTLAGEVLMPGGSISGGQSKQTNQSMLNRQNELKSLEDQYQQALQKQKEYEHQWQLNEEVYSKYEEQTDAMAISLNQAQSELRTAEHELVNLESEHKQIQQQFVIINSDLKDHDSEKTTTSQAIQTFEAAVTEAKDNIQQLNDTLSSLTVNEEERRQKLQELEQSIQASSTQLAVADVEERQQKELVESLKNQLADLSMLLAQYLETDQTDQQDLEQLNEQLIEMNQAIDVTEKDNEELKASLVSLRQERQSLNMTIRELEQVSDQLTQNNQKLYQEKASLEARVEKVKEFIDNHLDYLNQEHQLSYEAAVKEATAIDSIDKVQKTIRQLKREIENLGPINIAAIEDYDTLNERYQHLTEQEEDLLLAISQLQATMDEMDEEVIKRFSETFNQINHQFQRTFKKLFGGGEATLQLSDPTNMLTTGVDIIAQPPGKRKQQLALLSGGERALTAIALLFAILETKPVPFCILDEVEAALDDANVDRYGQYLKNFTENTQFIVITHRKGTMEHADVLYGVTMQESGVSKLASVRLSDAEYD</sequence>
<comment type="domain">
    <text evidence="6">Contains large globular domains required for ATP hydrolysis at each terminus and a third globular domain forming a flexible hinge near the middle of the molecule. These domains are separated by coiled-coil structures.</text>
</comment>
<dbReference type="SUPFAM" id="SSF52540">
    <property type="entry name" value="P-loop containing nucleoside triphosphate hydrolases"/>
    <property type="match status" value="1"/>
</dbReference>
<keyword evidence="4 6" id="KW-0175">Coiled coil</keyword>
<evidence type="ECO:0000256" key="5">
    <source>
        <dbReference type="ARBA" id="ARBA00023125"/>
    </source>
</evidence>
<dbReference type="InterPro" id="IPR003395">
    <property type="entry name" value="RecF/RecN/SMC_N"/>
</dbReference>
<dbReference type="PANTHER" id="PTHR43977">
    <property type="entry name" value="STRUCTURAL MAINTENANCE OF CHROMOSOMES PROTEIN 3"/>
    <property type="match status" value="1"/>
</dbReference>
<dbReference type="Gene3D" id="1.20.1060.20">
    <property type="match status" value="1"/>
</dbReference>
<keyword evidence="1 6" id="KW-0963">Cytoplasm</keyword>
<organism evidence="8 9">
    <name type="scientific">Fundicoccus culcitae</name>
    <dbReference type="NCBI Taxonomy" id="2969821"/>
    <lineage>
        <taxon>Bacteria</taxon>
        <taxon>Bacillati</taxon>
        <taxon>Bacillota</taxon>
        <taxon>Bacilli</taxon>
        <taxon>Lactobacillales</taxon>
        <taxon>Aerococcaceae</taxon>
        <taxon>Fundicoccus</taxon>
    </lineage>
</organism>
<evidence type="ECO:0000313" key="8">
    <source>
        <dbReference type="EMBL" id="UUX34098.1"/>
    </source>
</evidence>
<feature type="coiled-coil region" evidence="6">
    <location>
        <begin position="420"/>
        <end position="496"/>
    </location>
</feature>
<evidence type="ECO:0000256" key="1">
    <source>
        <dbReference type="ARBA" id="ARBA00022490"/>
    </source>
</evidence>
<dbReference type="HAMAP" id="MF_01894">
    <property type="entry name" value="Smc_prok"/>
    <property type="match status" value="1"/>
</dbReference>
<comment type="subcellular location">
    <subcellularLocation>
        <location evidence="6">Cytoplasm</location>
    </subcellularLocation>
</comment>
<dbReference type="EMBL" id="CP102453">
    <property type="protein sequence ID" value="UUX34098.1"/>
    <property type="molecule type" value="Genomic_DNA"/>
</dbReference>
<dbReference type="Pfam" id="PF06470">
    <property type="entry name" value="SMC_hinge"/>
    <property type="match status" value="1"/>
</dbReference>
<keyword evidence="9" id="KW-1185">Reference proteome</keyword>
<keyword evidence="2 6" id="KW-0547">Nucleotide-binding</keyword>
<comment type="similarity">
    <text evidence="6">Belongs to the SMC family.</text>
</comment>
<evidence type="ECO:0000256" key="3">
    <source>
        <dbReference type="ARBA" id="ARBA00022840"/>
    </source>
</evidence>
<dbReference type="InterPro" id="IPR011890">
    <property type="entry name" value="SMC_prok"/>
</dbReference>
<dbReference type="SMART" id="SM00968">
    <property type="entry name" value="SMC_hinge"/>
    <property type="match status" value="1"/>
</dbReference>
<dbReference type="CDD" id="cd03278">
    <property type="entry name" value="ABC_SMC_barmotin"/>
    <property type="match status" value="2"/>
</dbReference>
<accession>A0ABY5P6P5</accession>
<dbReference type="PIRSF" id="PIRSF005719">
    <property type="entry name" value="SMC"/>
    <property type="match status" value="1"/>
</dbReference>
<comment type="function">
    <text evidence="6">Required for chromosome condensation and partitioning.</text>
</comment>
<evidence type="ECO:0000256" key="4">
    <source>
        <dbReference type="ARBA" id="ARBA00023054"/>
    </source>
</evidence>
<dbReference type="RefSeq" id="WP_313793601.1">
    <property type="nucleotide sequence ID" value="NZ_CP102453.1"/>
</dbReference>
<evidence type="ECO:0000256" key="2">
    <source>
        <dbReference type="ARBA" id="ARBA00022741"/>
    </source>
</evidence>
<feature type="coiled-coil region" evidence="6">
    <location>
        <begin position="987"/>
        <end position="1028"/>
    </location>
</feature>
<evidence type="ECO:0000256" key="6">
    <source>
        <dbReference type="HAMAP-Rule" id="MF_01894"/>
    </source>
</evidence>
<name>A0ABY5P6P5_9LACT</name>
<dbReference type="InterPro" id="IPR027417">
    <property type="entry name" value="P-loop_NTPase"/>
</dbReference>
<dbReference type="InterPro" id="IPR010935">
    <property type="entry name" value="SMC_hinge"/>
</dbReference>
<dbReference type="Proteomes" id="UP001315967">
    <property type="component" value="Chromosome"/>
</dbReference>
<evidence type="ECO:0000313" key="9">
    <source>
        <dbReference type="Proteomes" id="UP001315967"/>
    </source>
</evidence>
<evidence type="ECO:0000259" key="7">
    <source>
        <dbReference type="SMART" id="SM00968"/>
    </source>
</evidence>
<dbReference type="InterPro" id="IPR024704">
    <property type="entry name" value="SMC"/>
</dbReference>
<dbReference type="Gene3D" id="3.30.70.1620">
    <property type="match status" value="1"/>
</dbReference>
<feature type="domain" description="SMC hinge" evidence="7">
    <location>
        <begin position="518"/>
        <end position="637"/>
    </location>
</feature>
<proteinExistence type="inferred from homology"/>
<gene>
    <name evidence="6 8" type="primary">smc</name>
    <name evidence="8" type="ORF">NRE15_00050</name>
</gene>